<dbReference type="KEGG" id="bka:AH68_06940"/>
<evidence type="ECO:0000313" key="2">
    <source>
        <dbReference type="Proteomes" id="UP000030625"/>
    </source>
</evidence>
<dbReference type="AlphaFoldDB" id="A0A0A7I3E8"/>
<organism evidence="1 2">
    <name type="scientific">Bifidobacterium catenulatum PV20-2</name>
    <dbReference type="NCBI Taxonomy" id="1447716"/>
    <lineage>
        <taxon>Bacteria</taxon>
        <taxon>Bacillati</taxon>
        <taxon>Actinomycetota</taxon>
        <taxon>Actinomycetes</taxon>
        <taxon>Bifidobacteriales</taxon>
        <taxon>Bifidobacteriaceae</taxon>
        <taxon>Bifidobacterium</taxon>
    </lineage>
</organism>
<dbReference type="HOGENOM" id="CLU_2022229_0_0_11"/>
<dbReference type="Proteomes" id="UP000030625">
    <property type="component" value="Chromosome"/>
</dbReference>
<protein>
    <submittedName>
        <fullName evidence="1">Uncharacterized protein</fullName>
    </submittedName>
</protein>
<name>A0A0A7I3E8_9BIFI</name>
<dbReference type="RefSeq" id="WP_039198766.1">
    <property type="nucleotide sequence ID" value="NZ_CP007456.1"/>
</dbReference>
<gene>
    <name evidence="1" type="ORF">AH68_06940</name>
</gene>
<evidence type="ECO:0000313" key="1">
    <source>
        <dbReference type="EMBL" id="AIZ14813.1"/>
    </source>
</evidence>
<proteinExistence type="predicted"/>
<sequence>MAGGIYEQSEWPDSRWDCVTVCDGCHTVVWGTFWADYDSAARDAYFARNGWRNYCVPGDTEILELCPACAVRALRRGETRGLADTWLRPTHAYTHASREVDVQLSARERMVVGLLLTEGRTA</sequence>
<dbReference type="EMBL" id="CP007456">
    <property type="protein sequence ID" value="AIZ14813.1"/>
    <property type="molecule type" value="Genomic_DNA"/>
</dbReference>
<accession>A0A0A7I3E8</accession>
<reference evidence="1 2" key="1">
    <citation type="journal article" date="2015" name="Genome Announc.">
        <title>Complete and Assembled Genome Sequence of Bifidobacterium kashiwanohense PV20-2, Isolated from the Feces of an Anemic Kenyan Infant.</title>
        <authorList>
            <person name="Vazquez-Gutierrez P."/>
            <person name="Lacroix C."/>
            <person name="Chassard C."/>
            <person name="Klumpp J."/>
            <person name="Jans C."/>
            <person name="Stevens M.J."/>
        </authorList>
    </citation>
    <scope>NUCLEOTIDE SEQUENCE [LARGE SCALE GENOMIC DNA]</scope>
    <source>
        <strain evidence="1 2">PV20-2</strain>
    </source>
</reference>
<dbReference type="OrthoDB" id="291011at2"/>